<dbReference type="Pfam" id="PF09898">
    <property type="entry name" value="DUF2125"/>
    <property type="match status" value="1"/>
</dbReference>
<dbReference type="AlphaFoldDB" id="A0A1B6VIC9"/>
<dbReference type="OrthoDB" id="7251154at2"/>
<accession>A0A1B6VIC9</accession>
<dbReference type="Proteomes" id="UP000077786">
    <property type="component" value="Unassembled WGS sequence"/>
</dbReference>
<name>A0A1B6VIC9_9PROT</name>
<reference evidence="1 2" key="1">
    <citation type="submission" date="2016-03" db="EMBL/GenBank/DDBJ databases">
        <title>Draft genome sequence of Gluconobacter cerinus strain CECT 9110.</title>
        <authorList>
            <person name="Sainz F."/>
            <person name="Mas A."/>
            <person name="Torija M.J."/>
        </authorList>
    </citation>
    <scope>NUCLEOTIDE SEQUENCE [LARGE SCALE GENOMIC DNA]</scope>
    <source>
        <strain evidence="1 2">CECT 9110</strain>
    </source>
</reference>
<comment type="caution">
    <text evidence="1">The sequence shown here is derived from an EMBL/GenBank/DDBJ whole genome shotgun (WGS) entry which is preliminary data.</text>
</comment>
<dbReference type="RefSeq" id="WP_083956506.1">
    <property type="nucleotide sequence ID" value="NZ_LUTU01000011.1"/>
</dbReference>
<evidence type="ECO:0000313" key="2">
    <source>
        <dbReference type="Proteomes" id="UP000077786"/>
    </source>
</evidence>
<gene>
    <name evidence="1" type="ORF">A0123_02350</name>
</gene>
<dbReference type="InterPro" id="IPR018666">
    <property type="entry name" value="DUF2125"/>
</dbReference>
<evidence type="ECO:0000313" key="1">
    <source>
        <dbReference type="EMBL" id="OAJ66973.1"/>
    </source>
</evidence>
<sequence>MNPVSNTARYLKITLVIFCFITVVAAADTALWHHVTTRMQAQIENEVANLKATGWSVETGEVRRRGWPFGAWIEIQKPQLSHKNLPAQPFEAGWAGETFRLGGPWTELVRNGLTVSLSGRQAARIITSSARATILTEALRLHISEDGTVMFHAPSAQVAVAMNLMDQTVALSRLSGRILIQPQAPAGATRLGLDVLSSTVGTSFLNVAKYPLHNAHLVVALTTSSTHPESPLFSPEGYERLLVQTASFSMGSEATSAHLSFSGELTYPALNGHLTLTLLNWHDAAEKILNIPRLQASLAPDTRVFLEHILHATPSSGLAESHPVVAEVSVVNGHAAPALEQLLQTISTQKIDASHLRE</sequence>
<evidence type="ECO:0008006" key="3">
    <source>
        <dbReference type="Google" id="ProtNLM"/>
    </source>
</evidence>
<dbReference type="PATRIC" id="fig|38307.3.peg.2450"/>
<proteinExistence type="predicted"/>
<dbReference type="EMBL" id="LUTU01000011">
    <property type="protein sequence ID" value="OAJ66973.1"/>
    <property type="molecule type" value="Genomic_DNA"/>
</dbReference>
<organism evidence="1 2">
    <name type="scientific">Gluconobacter cerinus</name>
    <dbReference type="NCBI Taxonomy" id="38307"/>
    <lineage>
        <taxon>Bacteria</taxon>
        <taxon>Pseudomonadati</taxon>
        <taxon>Pseudomonadota</taxon>
        <taxon>Alphaproteobacteria</taxon>
        <taxon>Acetobacterales</taxon>
        <taxon>Acetobacteraceae</taxon>
        <taxon>Gluconobacter</taxon>
    </lineage>
</organism>
<protein>
    <recommendedName>
        <fullName evidence="3">DUF2125 domain-containing protein</fullName>
    </recommendedName>
</protein>